<dbReference type="eggNOG" id="arCOG09797">
    <property type="taxonomic scope" value="Archaea"/>
</dbReference>
<dbReference type="EMBL" id="CP002529">
    <property type="protein sequence ID" value="ADY02089.1"/>
    <property type="molecule type" value="Genomic_DNA"/>
</dbReference>
<keyword evidence="1" id="KW-0175">Coiled coil</keyword>
<dbReference type="Proteomes" id="UP000007485">
    <property type="component" value="Chromosome"/>
</dbReference>
<dbReference type="GeneID" id="10289540"/>
<dbReference type="RefSeq" id="WP_013605251.1">
    <property type="nucleotide sequence ID" value="NC_015151.1"/>
</dbReference>
<proteinExistence type="predicted"/>
<protein>
    <submittedName>
        <fullName evidence="2">Uncharacterized protein</fullName>
    </submittedName>
</protein>
<dbReference type="AlphaFoldDB" id="F0QVR5"/>
<dbReference type="HOGENOM" id="CLU_041632_0_0_2"/>
<feature type="coiled-coil region" evidence="1">
    <location>
        <begin position="35"/>
        <end position="104"/>
    </location>
</feature>
<dbReference type="OrthoDB" id="29194at2157"/>
<evidence type="ECO:0000313" key="3">
    <source>
        <dbReference type="Proteomes" id="UP000007485"/>
    </source>
</evidence>
<gene>
    <name evidence="2" type="ordered locus">VMUT_1888</name>
</gene>
<organism evidence="2 3">
    <name type="scientific">Vulcanisaeta moutnovskia (strain 768-28)</name>
    <dbReference type="NCBI Taxonomy" id="985053"/>
    <lineage>
        <taxon>Archaea</taxon>
        <taxon>Thermoproteota</taxon>
        <taxon>Thermoprotei</taxon>
        <taxon>Thermoproteales</taxon>
        <taxon>Thermoproteaceae</taxon>
        <taxon>Vulcanisaeta</taxon>
    </lineage>
</organism>
<keyword evidence="3" id="KW-1185">Reference proteome</keyword>
<accession>F0QVR5</accession>
<reference evidence="2 3" key="1">
    <citation type="journal article" date="2011" name="J. Bacteriol.">
        <title>Complete genome sequence of 'Vulcanisaeta moutnovskia' strain 768-28, a novel member of the hyperthermophilic crenarchaeal genus vulcanisaeta.</title>
        <authorList>
            <person name="Gumerov V.M."/>
            <person name="Mardanov A.V."/>
            <person name="Beletsky A.V."/>
            <person name="Prokofeva M.I."/>
            <person name="Bonch-Osmolovskaya E.A."/>
            <person name="Ravin N.V."/>
            <person name="Skryabin K.G."/>
        </authorList>
    </citation>
    <scope>NUCLEOTIDE SEQUENCE [LARGE SCALE GENOMIC DNA]</scope>
    <source>
        <strain evidence="2 3">768-28</strain>
    </source>
</reference>
<evidence type="ECO:0000313" key="2">
    <source>
        <dbReference type="EMBL" id="ADY02089.1"/>
    </source>
</evidence>
<sequence>MSFAQVNAEKLRICWGIKRGRRLVCGEPVADGAIIEEVKRLIEELRRRVEKHKDRLESAAFIDELINLLERWLEEHENDRGRKIKEAKRIARKMVKLLKKLRRRWVETYWRQLLELMEMLERNAIDIIVTGSNNGEKSLMVHLYNKDVTIEVNKVAKSESVTIRLTLKGLGGDNVKVANTFSDEKLLKAVQYGWEMTDGTIKDNHPTMGTTQPWQAILWTLCYPNKIHIYISGINMDEDGASIMWDLTAKDHRARSKKEVAKEVERLGTERLKAFMAPAVWGDGDVDVKKSIRLIMGLAKYDLWLGIIERLVNELGFTMYPVEYRVEVAVWTNRAVRLARDWLAIPDLKELIELGASLPGGEKFKRIIELASKDIKERGKNSSINIPGTDISMSIHIDSHYKVELRAWRRYENETLSLVEELEKAGYEPSIYADRGGHVVSIMHAKIRDSPLKPIVCKKLSDLLNKARNEKRRKKISKAMRNLKCFDNA</sequence>
<name>F0QVR5_VULM7</name>
<evidence type="ECO:0000256" key="1">
    <source>
        <dbReference type="SAM" id="Coils"/>
    </source>
</evidence>
<dbReference type="KEGG" id="vmo:VMUT_1888"/>